<dbReference type="EMBL" id="JBANRG010000019">
    <property type="protein sequence ID" value="KAK7457800.1"/>
    <property type="molecule type" value="Genomic_DNA"/>
</dbReference>
<feature type="region of interest" description="Disordered" evidence="1">
    <location>
        <begin position="1"/>
        <end position="33"/>
    </location>
</feature>
<evidence type="ECO:0000313" key="3">
    <source>
        <dbReference type="Proteomes" id="UP001498398"/>
    </source>
</evidence>
<proteinExistence type="predicted"/>
<dbReference type="Proteomes" id="UP001498398">
    <property type="component" value="Unassembled WGS sequence"/>
</dbReference>
<evidence type="ECO:0000313" key="2">
    <source>
        <dbReference type="EMBL" id="KAK7457800.1"/>
    </source>
</evidence>
<feature type="compositionally biased region" description="Low complexity" evidence="1">
    <location>
        <begin position="17"/>
        <end position="32"/>
    </location>
</feature>
<gene>
    <name evidence="2" type="ORF">VKT23_010140</name>
</gene>
<protein>
    <submittedName>
        <fullName evidence="2">Uncharacterized protein</fullName>
    </submittedName>
</protein>
<accession>A0ABR1JEW8</accession>
<feature type="region of interest" description="Disordered" evidence="1">
    <location>
        <begin position="175"/>
        <end position="198"/>
    </location>
</feature>
<sequence>MSHVPQLPPRYDHSRRSTAPRSPSTATPYSTSETMLGLNLLRPTLFNQTVFMTHSSSQSTTAPSLSTSTLAAPNVSPSYYSGSSHRTPPSNVLSGVSNHPDTEPPTRTGSLTSNQTYRSISTMQRDGAAIPSHVIASSLQTQSRCHACGTVIEDGNGQNRTVKRKEHRHECLRLAGDVNTQGFPQKKKAKRDPGNSNA</sequence>
<name>A0ABR1JEW8_9AGAR</name>
<keyword evidence="3" id="KW-1185">Reference proteome</keyword>
<feature type="region of interest" description="Disordered" evidence="1">
    <location>
        <begin position="77"/>
        <end position="114"/>
    </location>
</feature>
<organism evidence="2 3">
    <name type="scientific">Marasmiellus scandens</name>
    <dbReference type="NCBI Taxonomy" id="2682957"/>
    <lineage>
        <taxon>Eukaryota</taxon>
        <taxon>Fungi</taxon>
        <taxon>Dikarya</taxon>
        <taxon>Basidiomycota</taxon>
        <taxon>Agaricomycotina</taxon>
        <taxon>Agaricomycetes</taxon>
        <taxon>Agaricomycetidae</taxon>
        <taxon>Agaricales</taxon>
        <taxon>Marasmiineae</taxon>
        <taxon>Omphalotaceae</taxon>
        <taxon>Marasmiellus</taxon>
    </lineage>
</organism>
<reference evidence="2 3" key="1">
    <citation type="submission" date="2024-01" db="EMBL/GenBank/DDBJ databases">
        <title>A draft genome for the cacao thread blight pathogen Marasmiellus scandens.</title>
        <authorList>
            <person name="Baruah I.K."/>
            <person name="Leung J."/>
            <person name="Bukari Y."/>
            <person name="Amoako-Attah I."/>
            <person name="Meinhardt L.W."/>
            <person name="Bailey B.A."/>
            <person name="Cohen S.P."/>
        </authorList>
    </citation>
    <scope>NUCLEOTIDE SEQUENCE [LARGE SCALE GENOMIC DNA]</scope>
    <source>
        <strain evidence="2 3">GH-19</strain>
    </source>
</reference>
<comment type="caution">
    <text evidence="2">The sequence shown here is derived from an EMBL/GenBank/DDBJ whole genome shotgun (WGS) entry which is preliminary data.</text>
</comment>
<evidence type="ECO:0000256" key="1">
    <source>
        <dbReference type="SAM" id="MobiDB-lite"/>
    </source>
</evidence>